<dbReference type="eggNOG" id="COG0438">
    <property type="taxonomic scope" value="Bacteria"/>
</dbReference>
<protein>
    <submittedName>
        <fullName evidence="3">Glycosyltransferase</fullName>
    </submittedName>
</protein>
<dbReference type="RefSeq" id="WP_004511575.1">
    <property type="nucleotide sequence ID" value="NC_007517.1"/>
</dbReference>
<dbReference type="STRING" id="269799.Gmet_1492"/>
<dbReference type="GO" id="GO:0016757">
    <property type="term" value="F:glycosyltransferase activity"/>
    <property type="evidence" value="ECO:0007669"/>
    <property type="project" value="InterPro"/>
</dbReference>
<dbReference type="Gene3D" id="3.40.50.2000">
    <property type="entry name" value="Glycogen Phosphorylase B"/>
    <property type="match status" value="2"/>
</dbReference>
<keyword evidence="4" id="KW-1185">Reference proteome</keyword>
<proteinExistence type="predicted"/>
<name>Q39VJ8_GEOMG</name>
<dbReference type="InterPro" id="IPR001296">
    <property type="entry name" value="Glyco_trans_1"/>
</dbReference>
<dbReference type="Pfam" id="PF13439">
    <property type="entry name" value="Glyco_transf_4"/>
    <property type="match status" value="1"/>
</dbReference>
<dbReference type="Pfam" id="PF00534">
    <property type="entry name" value="Glycos_transf_1"/>
    <property type="match status" value="1"/>
</dbReference>
<dbReference type="SUPFAM" id="SSF53756">
    <property type="entry name" value="UDP-Glycosyltransferase/glycogen phosphorylase"/>
    <property type="match status" value="1"/>
</dbReference>
<evidence type="ECO:0000259" key="1">
    <source>
        <dbReference type="Pfam" id="PF00534"/>
    </source>
</evidence>
<dbReference type="CAZy" id="GT4">
    <property type="family name" value="Glycosyltransferase Family 4"/>
</dbReference>
<evidence type="ECO:0000313" key="4">
    <source>
        <dbReference type="Proteomes" id="UP000007073"/>
    </source>
</evidence>
<keyword evidence="3" id="KW-0808">Transferase</keyword>
<dbReference type="PANTHER" id="PTHR12526:SF636">
    <property type="entry name" value="BLL3647 PROTEIN"/>
    <property type="match status" value="1"/>
</dbReference>
<accession>Q39VJ8</accession>
<feature type="domain" description="Glycosyltransferase subfamily 4-like N-terminal" evidence="2">
    <location>
        <begin position="13"/>
        <end position="175"/>
    </location>
</feature>
<dbReference type="KEGG" id="gme:Gmet_1492"/>
<dbReference type="HOGENOM" id="CLU_009583_0_3_7"/>
<dbReference type="AlphaFoldDB" id="Q39VJ8"/>
<feature type="domain" description="Glycosyl transferase family 1" evidence="1">
    <location>
        <begin position="188"/>
        <end position="341"/>
    </location>
</feature>
<dbReference type="Proteomes" id="UP000007073">
    <property type="component" value="Chromosome"/>
</dbReference>
<reference evidence="3 4" key="2">
    <citation type="journal article" date="2009" name="BMC Microbiol.">
        <title>The genome sequence of Geobacter metallireducens: features of metabolism, physiology and regulation common and dissimilar to Geobacter sulfurreducens.</title>
        <authorList>
            <person name="Aklujkar M."/>
            <person name="Krushkal J."/>
            <person name="DiBartolo G."/>
            <person name="Lapidus A."/>
            <person name="Land M.L."/>
            <person name="Lovley D.R."/>
        </authorList>
    </citation>
    <scope>NUCLEOTIDE SEQUENCE [LARGE SCALE GENOMIC DNA]</scope>
    <source>
        <strain evidence="4">ATCC 53774 / DSM 7210 / GS-15</strain>
    </source>
</reference>
<evidence type="ECO:0000313" key="3">
    <source>
        <dbReference type="EMBL" id="ABB31726.1"/>
    </source>
</evidence>
<gene>
    <name evidence="3" type="ordered locus">Gmet_1492</name>
</gene>
<dbReference type="PANTHER" id="PTHR12526">
    <property type="entry name" value="GLYCOSYLTRANSFERASE"/>
    <property type="match status" value="1"/>
</dbReference>
<dbReference type="InterPro" id="IPR028098">
    <property type="entry name" value="Glyco_trans_4-like_N"/>
</dbReference>
<organism evidence="3 4">
    <name type="scientific">Geobacter metallireducens (strain ATCC 53774 / DSM 7210 / GS-15)</name>
    <dbReference type="NCBI Taxonomy" id="269799"/>
    <lineage>
        <taxon>Bacteria</taxon>
        <taxon>Pseudomonadati</taxon>
        <taxon>Thermodesulfobacteriota</taxon>
        <taxon>Desulfuromonadia</taxon>
        <taxon>Geobacterales</taxon>
        <taxon>Geobacteraceae</taxon>
        <taxon>Geobacter</taxon>
    </lineage>
</organism>
<reference evidence="3 4" key="1">
    <citation type="submission" date="2005-10" db="EMBL/GenBank/DDBJ databases">
        <title>Complete sequence of Geobacter metallireducens GS-15.</title>
        <authorList>
            <consortium name="US DOE Joint Genome Institute"/>
            <person name="Copeland A."/>
            <person name="Lucas S."/>
            <person name="Lapidus A."/>
            <person name="Barry K."/>
            <person name="Detter J.C."/>
            <person name="Glavina T."/>
            <person name="Hammon N."/>
            <person name="Israni S."/>
            <person name="Pitluck S."/>
            <person name="Di Bartolo G."/>
            <person name="Chain P."/>
            <person name="Schmutz J."/>
            <person name="Larimer F."/>
            <person name="Land M."/>
            <person name="Kyrpides N."/>
            <person name="Ivanova N."/>
            <person name="Richardson P."/>
        </authorList>
    </citation>
    <scope>NUCLEOTIDE SEQUENCE [LARGE SCALE GENOMIC DNA]</scope>
    <source>
        <strain evidence="4">ATCC 53774 / DSM 7210 / GS-15</strain>
    </source>
</reference>
<sequence length="373" mass="42236">MRIAYIVTDLGRGGTQGWVEYSALELVKYGHSITIIAENTPHDRKAKFEEHGIVVRAFERPASRSDYCRIIQEARADVIHLHVWERFSELIQLRELCNVPVLLSYHSVPKIGWKQWVARIIKPSVNHWDMYDWFTLKQARQYIDAHIGCCKASAGGIRNKYWPFMGKRVFPLPNAIPFPEANMASVISGPPKFLQVGALNERKNPFLTLKAFHNIQRRISDSTLTFVGGGPLFEELKGYVHQMGVENVFLVGEVQDPSPYYMASNILVQPSRSEGLPYTLIEGAGRGMALIASNVDGNPEICIAKRNGLLLPDISENALQEAMLNLALNHEERSRMGSCGRRLVEENFSMKLFVKRLLKIYETVIERKPCPAS</sequence>
<evidence type="ECO:0000259" key="2">
    <source>
        <dbReference type="Pfam" id="PF13439"/>
    </source>
</evidence>
<dbReference type="CDD" id="cd03801">
    <property type="entry name" value="GT4_PimA-like"/>
    <property type="match status" value="1"/>
</dbReference>
<dbReference type="EMBL" id="CP000148">
    <property type="protein sequence ID" value="ABB31726.1"/>
    <property type="molecule type" value="Genomic_DNA"/>
</dbReference>